<sequence length="244" mass="26643">MSRILVAVLGFCLAFSVSAGEKVFLTSLEWPPYAGRSLPEGGASVAVAKAAFAAEGYDLVVDFLPWSRAVNEAKDPSSKYSGYFPEYYSKGVEAEFVFSQEMGSGPLGFIQNTSNPVTWNSLDDLSNQIIGVVQDYVNTDDFDARVASGQQKTQAVTSDAINVRKVAGGRIPLAVIDQNVFQYLLKTDKSLKGASAKVEMNAKLLEDKKLFVCFKKTSDGKNMADIFNRGLSKINVDEIMKKYL</sequence>
<dbReference type="Gene3D" id="3.40.190.10">
    <property type="entry name" value="Periplasmic binding protein-like II"/>
    <property type="match status" value="2"/>
</dbReference>
<evidence type="ECO:0000313" key="4">
    <source>
        <dbReference type="Proteomes" id="UP001501565"/>
    </source>
</evidence>
<gene>
    <name evidence="3" type="ORF">GCM10022277_26570</name>
</gene>
<comment type="caution">
    <text evidence="3">The sequence shown here is derived from an EMBL/GenBank/DDBJ whole genome shotgun (WGS) entry which is preliminary data.</text>
</comment>
<dbReference type="SUPFAM" id="SSF53850">
    <property type="entry name" value="Periplasmic binding protein-like II"/>
    <property type="match status" value="1"/>
</dbReference>
<feature type="signal peptide" evidence="2">
    <location>
        <begin position="1"/>
        <end position="19"/>
    </location>
</feature>
<feature type="chain" id="PRO_5046222670" evidence="2">
    <location>
        <begin position="20"/>
        <end position="244"/>
    </location>
</feature>
<comment type="similarity">
    <text evidence="1">Belongs to the bacterial solute-binding protein 3 family.</text>
</comment>
<dbReference type="PANTHER" id="PTHR35936">
    <property type="entry name" value="MEMBRANE-BOUND LYTIC MUREIN TRANSGLYCOSYLASE F"/>
    <property type="match status" value="1"/>
</dbReference>
<organism evidence="3 4">
    <name type="scientific">Litoribacillus peritrichatus</name>
    <dbReference type="NCBI Taxonomy" id="718191"/>
    <lineage>
        <taxon>Bacteria</taxon>
        <taxon>Pseudomonadati</taxon>
        <taxon>Pseudomonadota</taxon>
        <taxon>Gammaproteobacteria</taxon>
        <taxon>Oceanospirillales</taxon>
        <taxon>Oceanospirillaceae</taxon>
        <taxon>Litoribacillus</taxon>
    </lineage>
</organism>
<protein>
    <submittedName>
        <fullName evidence="3">ABC transporter substrate-binding protein</fullName>
    </submittedName>
</protein>
<dbReference type="Proteomes" id="UP001501565">
    <property type="component" value="Unassembled WGS sequence"/>
</dbReference>
<evidence type="ECO:0000256" key="2">
    <source>
        <dbReference type="SAM" id="SignalP"/>
    </source>
</evidence>
<evidence type="ECO:0000256" key="1">
    <source>
        <dbReference type="ARBA" id="ARBA00010333"/>
    </source>
</evidence>
<dbReference type="EMBL" id="BAABBN010000007">
    <property type="protein sequence ID" value="GAA3928724.1"/>
    <property type="molecule type" value="Genomic_DNA"/>
</dbReference>
<name>A0ABP7MRF2_9GAMM</name>
<dbReference type="PANTHER" id="PTHR35936:SF25">
    <property type="entry name" value="ABC TRANSPORTER SUBSTRATE-BINDING PROTEIN"/>
    <property type="match status" value="1"/>
</dbReference>
<proteinExistence type="inferred from homology"/>
<keyword evidence="2" id="KW-0732">Signal</keyword>
<keyword evidence="4" id="KW-1185">Reference proteome</keyword>
<dbReference type="RefSeq" id="WP_344799028.1">
    <property type="nucleotide sequence ID" value="NZ_BAABBN010000007.1"/>
</dbReference>
<accession>A0ABP7MRF2</accession>
<evidence type="ECO:0000313" key="3">
    <source>
        <dbReference type="EMBL" id="GAA3928724.1"/>
    </source>
</evidence>
<reference evidence="4" key="1">
    <citation type="journal article" date="2019" name="Int. J. Syst. Evol. Microbiol.">
        <title>The Global Catalogue of Microorganisms (GCM) 10K type strain sequencing project: providing services to taxonomists for standard genome sequencing and annotation.</title>
        <authorList>
            <consortium name="The Broad Institute Genomics Platform"/>
            <consortium name="The Broad Institute Genome Sequencing Center for Infectious Disease"/>
            <person name="Wu L."/>
            <person name="Ma J."/>
        </authorList>
    </citation>
    <scope>NUCLEOTIDE SEQUENCE [LARGE SCALE GENOMIC DNA]</scope>
    <source>
        <strain evidence="4">JCM 17551</strain>
    </source>
</reference>